<keyword evidence="4" id="KW-1185">Reference proteome</keyword>
<dbReference type="SUPFAM" id="SSF56317">
    <property type="entry name" value="Carbon-nitrogen hydrolase"/>
    <property type="match status" value="1"/>
</dbReference>
<proteinExistence type="predicted"/>
<feature type="domain" description="CN hydrolase" evidence="2">
    <location>
        <begin position="9"/>
        <end position="122"/>
    </location>
</feature>
<reference evidence="3 4" key="1">
    <citation type="submission" date="2021-03" db="EMBL/GenBank/DDBJ databases">
        <title>Genomic Encyclopedia of Type Strains, Phase IV (KMG-IV): sequencing the most valuable type-strain genomes for metagenomic binning, comparative biology and taxonomic classification.</title>
        <authorList>
            <person name="Goeker M."/>
        </authorList>
    </citation>
    <scope>NUCLEOTIDE SEQUENCE [LARGE SCALE GENOMIC DNA]</scope>
    <source>
        <strain evidence="3 4">DSM 26427</strain>
    </source>
</reference>
<protein>
    <recommendedName>
        <fullName evidence="2">CN hydrolase domain-containing protein</fullName>
    </recommendedName>
</protein>
<dbReference type="InterPro" id="IPR036526">
    <property type="entry name" value="C-N_Hydrolase_sf"/>
</dbReference>
<dbReference type="Gene3D" id="3.60.110.10">
    <property type="entry name" value="Carbon-nitrogen hydrolase"/>
    <property type="match status" value="1"/>
</dbReference>
<evidence type="ECO:0000313" key="3">
    <source>
        <dbReference type="EMBL" id="MBP1861517.1"/>
    </source>
</evidence>
<accession>A0ABS4EUB3</accession>
<dbReference type="Pfam" id="PF00795">
    <property type="entry name" value="CN_hydrolase"/>
    <property type="match status" value="2"/>
</dbReference>
<name>A0ABS4EUB3_9HYPH</name>
<gene>
    <name evidence="3" type="ORF">J2Z75_005046</name>
</gene>
<evidence type="ECO:0000256" key="1">
    <source>
        <dbReference type="SAM" id="Phobius"/>
    </source>
</evidence>
<evidence type="ECO:0000259" key="2">
    <source>
        <dbReference type="Pfam" id="PF00795"/>
    </source>
</evidence>
<evidence type="ECO:0000313" key="4">
    <source>
        <dbReference type="Proteomes" id="UP000823786"/>
    </source>
</evidence>
<dbReference type="EMBL" id="JAGGJV010000011">
    <property type="protein sequence ID" value="MBP1861517.1"/>
    <property type="molecule type" value="Genomic_DNA"/>
</dbReference>
<sequence>MIAAAYFLAASRGLPQGVVNFYGSGEVHRHGLWLIAAAGFVVVHTVCWMRRSGGRRCAGYAIASVLMILPPFGVVGWAHPLTAAGVLFPGWSWIGLLATATGMLALTTRQWPIVVVALGGLWVWSASCWEPPSLPKGWVGVHTLLGPSMGRSFDLEQQRLLVRAVRAEAAIGARVVVLPESAMGFWTPTMERYWRTALEGSDVTVFAGASVVDPAGYDNVMVSMNRDGGSPNYRERMPVPVSMWQPWLAWMGRSGGTRANFFANPIVTVAGARVATLICYEQLLTWPVLQSMFHEPDVIVASGNGWWTAGTSIVEIQRTSALAWAALFNTPIVVSFNT</sequence>
<feature type="domain" description="CN hydrolase" evidence="2">
    <location>
        <begin position="207"/>
        <end position="325"/>
    </location>
</feature>
<keyword evidence="1" id="KW-0472">Membrane</keyword>
<dbReference type="NCBIfam" id="NF010398">
    <property type="entry name" value="PRK13825.1-2"/>
    <property type="match status" value="1"/>
</dbReference>
<organism evidence="3 4">
    <name type="scientific">Rhizobium herbae</name>
    <dbReference type="NCBI Taxonomy" id="508661"/>
    <lineage>
        <taxon>Bacteria</taxon>
        <taxon>Pseudomonadati</taxon>
        <taxon>Pseudomonadota</taxon>
        <taxon>Alphaproteobacteria</taxon>
        <taxon>Hyphomicrobiales</taxon>
        <taxon>Rhizobiaceae</taxon>
        <taxon>Rhizobium/Agrobacterium group</taxon>
        <taxon>Rhizobium</taxon>
    </lineage>
</organism>
<dbReference type="Proteomes" id="UP000823786">
    <property type="component" value="Unassembled WGS sequence"/>
</dbReference>
<feature type="transmembrane region" description="Helical" evidence="1">
    <location>
        <begin position="84"/>
        <end position="104"/>
    </location>
</feature>
<comment type="caution">
    <text evidence="3">The sequence shown here is derived from an EMBL/GenBank/DDBJ whole genome shotgun (WGS) entry which is preliminary data.</text>
</comment>
<feature type="transmembrane region" description="Helical" evidence="1">
    <location>
        <begin position="31"/>
        <end position="50"/>
    </location>
</feature>
<dbReference type="InterPro" id="IPR003010">
    <property type="entry name" value="C-N_Hydrolase"/>
</dbReference>
<keyword evidence="1" id="KW-1133">Transmembrane helix</keyword>
<feature type="transmembrane region" description="Helical" evidence="1">
    <location>
        <begin position="57"/>
        <end position="78"/>
    </location>
</feature>
<keyword evidence="1" id="KW-0812">Transmembrane</keyword>